<name>A0A7J6MKZ1_PEROL</name>
<gene>
    <name evidence="1" type="ORF">FOL46_009253</name>
</gene>
<dbReference type="AlphaFoldDB" id="A0A7J6MKZ1"/>
<dbReference type="InterPro" id="IPR036869">
    <property type="entry name" value="J_dom_sf"/>
</dbReference>
<dbReference type="InterPro" id="IPR001623">
    <property type="entry name" value="DnaJ_domain"/>
</dbReference>
<dbReference type="CDD" id="cd06257">
    <property type="entry name" value="DnaJ"/>
    <property type="match status" value="1"/>
</dbReference>
<evidence type="ECO:0000313" key="1">
    <source>
        <dbReference type="EMBL" id="KAF4672262.1"/>
    </source>
</evidence>
<accession>A0A7J6MKZ1</accession>
<organism evidence="1 2">
    <name type="scientific">Perkinsus olseni</name>
    <name type="common">Perkinsus atlanticus</name>
    <dbReference type="NCBI Taxonomy" id="32597"/>
    <lineage>
        <taxon>Eukaryota</taxon>
        <taxon>Sar</taxon>
        <taxon>Alveolata</taxon>
        <taxon>Perkinsozoa</taxon>
        <taxon>Perkinsea</taxon>
        <taxon>Perkinsida</taxon>
        <taxon>Perkinsidae</taxon>
        <taxon>Perkinsus</taxon>
    </lineage>
</organism>
<dbReference type="EMBL" id="JABANN010000082">
    <property type="protein sequence ID" value="KAF4672262.1"/>
    <property type="molecule type" value="Genomic_DNA"/>
</dbReference>
<comment type="caution">
    <text evidence="1">The sequence shown here is derived from an EMBL/GenBank/DDBJ whole genome shotgun (WGS) entry which is preliminary data.</text>
</comment>
<evidence type="ECO:0000313" key="2">
    <source>
        <dbReference type="Proteomes" id="UP000572268"/>
    </source>
</evidence>
<proteinExistence type="predicted"/>
<evidence type="ECO:0008006" key="3">
    <source>
        <dbReference type="Google" id="ProtNLM"/>
    </source>
</evidence>
<dbReference type="Gene3D" id="1.10.287.110">
    <property type="entry name" value="DnaJ domain"/>
    <property type="match status" value="1"/>
</dbReference>
<dbReference type="SUPFAM" id="SSF46565">
    <property type="entry name" value="Chaperone J-domain"/>
    <property type="match status" value="1"/>
</dbReference>
<protein>
    <recommendedName>
        <fullName evidence="3">J domain-containing protein</fullName>
    </recommendedName>
</protein>
<dbReference type="Proteomes" id="UP000572268">
    <property type="component" value="Unassembled WGS sequence"/>
</dbReference>
<sequence>MLAVINRDQLVAMSQQATMKGPPLGVVNVSAPYDKPLSCPDCRLAKAPPPLRCSGGIFRPVDPLSGLTPRERQAAALKAARMEYQASLHKGVSLQHQTVETTAKVVLGIVECPDELGLWPVLRSLLDLQPQPGQTEVDKDRLYRRAALLCHPDKCDHERAKEAFAKLSAEYAASNNAANNNRSTTTVVTTTR</sequence>
<reference evidence="1 2" key="1">
    <citation type="submission" date="2020-04" db="EMBL/GenBank/DDBJ databases">
        <title>Perkinsus olseni comparative genomics.</title>
        <authorList>
            <person name="Bogema D.R."/>
        </authorList>
    </citation>
    <scope>NUCLEOTIDE SEQUENCE [LARGE SCALE GENOMIC DNA]</scope>
    <source>
        <strain evidence="1">ATCC PRA-31</strain>
    </source>
</reference>